<evidence type="ECO:0000259" key="2">
    <source>
        <dbReference type="Pfam" id="PF01345"/>
    </source>
</evidence>
<keyword evidence="4" id="KW-1185">Reference proteome</keyword>
<evidence type="ECO:0000256" key="1">
    <source>
        <dbReference type="SAM" id="SignalP"/>
    </source>
</evidence>
<comment type="caution">
    <text evidence="3">The sequence shown here is derived from an EMBL/GenBank/DDBJ whole genome shotgun (WGS) entry which is preliminary data.</text>
</comment>
<evidence type="ECO:0000313" key="3">
    <source>
        <dbReference type="EMBL" id="MBB5962265.1"/>
    </source>
</evidence>
<dbReference type="InterPro" id="IPR001434">
    <property type="entry name" value="OmcB-like_DUF11"/>
</dbReference>
<dbReference type="Pfam" id="PF01345">
    <property type="entry name" value="DUF11"/>
    <property type="match status" value="1"/>
</dbReference>
<dbReference type="Proteomes" id="UP000562352">
    <property type="component" value="Unassembled WGS sequence"/>
</dbReference>
<keyword evidence="1" id="KW-0732">Signal</keyword>
<dbReference type="RefSeq" id="WP_184939585.1">
    <property type="nucleotide sequence ID" value="NZ_BAAAWZ010000001.1"/>
</dbReference>
<protein>
    <submittedName>
        <fullName evidence="3">Putative repeat protein (TIGR01451 family)</fullName>
    </submittedName>
</protein>
<dbReference type="NCBIfam" id="TIGR01451">
    <property type="entry name" value="B_ant_repeat"/>
    <property type="match status" value="1"/>
</dbReference>
<sequence length="272" mass="27951">MRHGAARAAAVVVALALAVGPGAARAQTRGPDPGGADLSVLMGVSPARAQPGQPLVYRVRVRNAGPGEAVLPVLTVRLPAGVDVLHADVAECLPGRDAREVVCSAGADIPAGSSGEVRITGLVRPGARGPLQASATIFSEVVDGRPANDSARVLTPVDEGADLAIRLTGRSRPDRTVRVGAVVRNRGPRAVRDALVVFRAAGARFLSARGARCRPRSGYVGCALPAVGSGGRARIGLVFRPRGRTVNAEVSVFSAGVGDRRPRNNTARTTVR</sequence>
<evidence type="ECO:0000313" key="4">
    <source>
        <dbReference type="Proteomes" id="UP000562352"/>
    </source>
</evidence>
<dbReference type="AlphaFoldDB" id="A0A841D258"/>
<proteinExistence type="predicted"/>
<feature type="chain" id="PRO_5032699522" evidence="1">
    <location>
        <begin position="27"/>
        <end position="272"/>
    </location>
</feature>
<accession>A0A841D258</accession>
<reference evidence="3 4" key="1">
    <citation type="submission" date="2020-08" db="EMBL/GenBank/DDBJ databases">
        <title>Genomic Encyclopedia of Type Strains, Phase III (KMG-III): the genomes of soil and plant-associated and newly described type strains.</title>
        <authorList>
            <person name="Whitman W."/>
        </authorList>
    </citation>
    <scope>NUCLEOTIDE SEQUENCE [LARGE SCALE GENOMIC DNA]</scope>
    <source>
        <strain evidence="3 4">CECT 3303</strain>
    </source>
</reference>
<organism evidence="3 4">
    <name type="scientific">Planomonospora venezuelensis</name>
    <dbReference type="NCBI Taxonomy" id="1999"/>
    <lineage>
        <taxon>Bacteria</taxon>
        <taxon>Bacillati</taxon>
        <taxon>Actinomycetota</taxon>
        <taxon>Actinomycetes</taxon>
        <taxon>Streptosporangiales</taxon>
        <taxon>Streptosporangiaceae</taxon>
        <taxon>Planomonospora</taxon>
    </lineage>
</organism>
<name>A0A841D258_PLAVE</name>
<dbReference type="InterPro" id="IPR047589">
    <property type="entry name" value="DUF11_rpt"/>
</dbReference>
<dbReference type="EMBL" id="JACHJJ010000003">
    <property type="protein sequence ID" value="MBB5962265.1"/>
    <property type="molecule type" value="Genomic_DNA"/>
</dbReference>
<gene>
    <name evidence="3" type="ORF">FHS22_001524</name>
</gene>
<feature type="signal peptide" evidence="1">
    <location>
        <begin position="1"/>
        <end position="26"/>
    </location>
</feature>
<feature type="domain" description="DUF11" evidence="2">
    <location>
        <begin position="37"/>
        <end position="153"/>
    </location>
</feature>